<keyword evidence="4" id="KW-1185">Reference proteome</keyword>
<feature type="domain" description="RNase H type-1" evidence="2">
    <location>
        <begin position="6"/>
        <end position="71"/>
    </location>
</feature>
<comment type="caution">
    <text evidence="3">The sequence shown here is derived from an EMBL/GenBank/DDBJ whole genome shotgun (WGS) entry which is preliminary data.</text>
</comment>
<name>A0A498HYK9_MALDO</name>
<evidence type="ECO:0000259" key="2">
    <source>
        <dbReference type="Pfam" id="PF13456"/>
    </source>
</evidence>
<accession>A0A498HYK9</accession>
<evidence type="ECO:0000313" key="3">
    <source>
        <dbReference type="EMBL" id="RXH75234.1"/>
    </source>
</evidence>
<feature type="chain" id="PRO_5019788204" description="RNase H type-1 domain-containing protein" evidence="1">
    <location>
        <begin position="16"/>
        <end position="76"/>
    </location>
</feature>
<gene>
    <name evidence="3" type="ORF">DVH24_029955</name>
</gene>
<dbReference type="GO" id="GO:0004523">
    <property type="term" value="F:RNA-DNA hybrid ribonuclease activity"/>
    <property type="evidence" value="ECO:0007669"/>
    <property type="project" value="InterPro"/>
</dbReference>
<dbReference type="GO" id="GO:0003676">
    <property type="term" value="F:nucleic acid binding"/>
    <property type="evidence" value="ECO:0007669"/>
    <property type="project" value="InterPro"/>
</dbReference>
<evidence type="ECO:0000313" key="4">
    <source>
        <dbReference type="Proteomes" id="UP000290289"/>
    </source>
</evidence>
<reference evidence="3 4" key="1">
    <citation type="submission" date="2018-10" db="EMBL/GenBank/DDBJ databases">
        <title>A high-quality apple genome assembly.</title>
        <authorList>
            <person name="Hu J."/>
        </authorList>
    </citation>
    <scope>NUCLEOTIDE SEQUENCE [LARGE SCALE GENOMIC DNA]</scope>
    <source>
        <strain evidence="4">cv. HFTH1</strain>
        <tissue evidence="3">Young leaf</tissue>
    </source>
</reference>
<keyword evidence="1" id="KW-0732">Signal</keyword>
<organism evidence="3 4">
    <name type="scientific">Malus domestica</name>
    <name type="common">Apple</name>
    <name type="synonym">Pyrus malus</name>
    <dbReference type="NCBI Taxonomy" id="3750"/>
    <lineage>
        <taxon>Eukaryota</taxon>
        <taxon>Viridiplantae</taxon>
        <taxon>Streptophyta</taxon>
        <taxon>Embryophyta</taxon>
        <taxon>Tracheophyta</taxon>
        <taxon>Spermatophyta</taxon>
        <taxon>Magnoliopsida</taxon>
        <taxon>eudicotyledons</taxon>
        <taxon>Gunneridae</taxon>
        <taxon>Pentapetalae</taxon>
        <taxon>rosids</taxon>
        <taxon>fabids</taxon>
        <taxon>Rosales</taxon>
        <taxon>Rosaceae</taxon>
        <taxon>Amygdaloideae</taxon>
        <taxon>Maleae</taxon>
        <taxon>Malus</taxon>
    </lineage>
</organism>
<dbReference type="InterPro" id="IPR002156">
    <property type="entry name" value="RNaseH_domain"/>
</dbReference>
<dbReference type="Pfam" id="PF13456">
    <property type="entry name" value="RVT_3"/>
    <property type="match status" value="1"/>
</dbReference>
<dbReference type="Proteomes" id="UP000290289">
    <property type="component" value="Chromosome 15"/>
</dbReference>
<dbReference type="AlphaFoldDB" id="A0A498HYK9"/>
<proteinExistence type="predicted"/>
<feature type="signal peptide" evidence="1">
    <location>
        <begin position="1"/>
        <end position="15"/>
    </location>
</feature>
<protein>
    <recommendedName>
        <fullName evidence="2">RNase H type-1 domain-containing protein</fullName>
    </recommendedName>
</protein>
<sequence>MVFFLAASNLGGVGAVFCDEANSYAGGFVRQISSALNPIMIELLAVRDGVCWAMQRNLPQIIVESDSLQININLKI</sequence>
<dbReference type="EMBL" id="RDQH01000341">
    <property type="protein sequence ID" value="RXH75234.1"/>
    <property type="molecule type" value="Genomic_DNA"/>
</dbReference>
<evidence type="ECO:0000256" key="1">
    <source>
        <dbReference type="SAM" id="SignalP"/>
    </source>
</evidence>